<evidence type="ECO:0000256" key="1">
    <source>
        <dbReference type="SAM" id="MobiDB-lite"/>
    </source>
</evidence>
<dbReference type="Proteomes" id="UP000634136">
    <property type="component" value="Unassembled WGS sequence"/>
</dbReference>
<dbReference type="EMBL" id="JAAIUW010000002">
    <property type="protein sequence ID" value="KAF7841612.1"/>
    <property type="molecule type" value="Genomic_DNA"/>
</dbReference>
<protein>
    <submittedName>
        <fullName evidence="2">Uncharacterized protein</fullName>
    </submittedName>
</protein>
<reference evidence="2" key="1">
    <citation type="submission" date="2020-09" db="EMBL/GenBank/DDBJ databases">
        <title>Genome-Enabled Discovery of Anthraquinone Biosynthesis in Senna tora.</title>
        <authorList>
            <person name="Kang S.-H."/>
            <person name="Pandey R.P."/>
            <person name="Lee C.-M."/>
            <person name="Sim J.-S."/>
            <person name="Jeong J.-T."/>
            <person name="Choi B.-S."/>
            <person name="Jung M."/>
            <person name="Ginzburg D."/>
            <person name="Zhao K."/>
            <person name="Won S.Y."/>
            <person name="Oh T.-J."/>
            <person name="Yu Y."/>
            <person name="Kim N.-H."/>
            <person name="Lee O.R."/>
            <person name="Lee T.-H."/>
            <person name="Bashyal P."/>
            <person name="Kim T.-S."/>
            <person name="Lee W.-H."/>
            <person name="Kawkins C."/>
            <person name="Kim C.-K."/>
            <person name="Kim J.S."/>
            <person name="Ahn B.O."/>
            <person name="Rhee S.Y."/>
            <person name="Sohng J.K."/>
        </authorList>
    </citation>
    <scope>NUCLEOTIDE SEQUENCE</scope>
    <source>
        <tissue evidence="2">Leaf</tissue>
    </source>
</reference>
<feature type="region of interest" description="Disordered" evidence="1">
    <location>
        <begin position="47"/>
        <end position="71"/>
    </location>
</feature>
<keyword evidence="3" id="KW-1185">Reference proteome</keyword>
<name>A0A834XBX0_9FABA</name>
<organism evidence="2 3">
    <name type="scientific">Senna tora</name>
    <dbReference type="NCBI Taxonomy" id="362788"/>
    <lineage>
        <taxon>Eukaryota</taxon>
        <taxon>Viridiplantae</taxon>
        <taxon>Streptophyta</taxon>
        <taxon>Embryophyta</taxon>
        <taxon>Tracheophyta</taxon>
        <taxon>Spermatophyta</taxon>
        <taxon>Magnoliopsida</taxon>
        <taxon>eudicotyledons</taxon>
        <taxon>Gunneridae</taxon>
        <taxon>Pentapetalae</taxon>
        <taxon>rosids</taxon>
        <taxon>fabids</taxon>
        <taxon>Fabales</taxon>
        <taxon>Fabaceae</taxon>
        <taxon>Caesalpinioideae</taxon>
        <taxon>Cassia clade</taxon>
        <taxon>Senna</taxon>
    </lineage>
</organism>
<gene>
    <name evidence="2" type="ORF">G2W53_003910</name>
</gene>
<comment type="caution">
    <text evidence="2">The sequence shown here is derived from an EMBL/GenBank/DDBJ whole genome shotgun (WGS) entry which is preliminary data.</text>
</comment>
<evidence type="ECO:0000313" key="2">
    <source>
        <dbReference type="EMBL" id="KAF7841612.1"/>
    </source>
</evidence>
<sequence length="71" mass="8301">MMFPHLISDLYKKANVKAKKQDLVFKPHGFMNVDRLEFIEQVLVEGTQHRKSSKGKRNTRGRPVRPSKSYT</sequence>
<evidence type="ECO:0000313" key="3">
    <source>
        <dbReference type="Proteomes" id="UP000634136"/>
    </source>
</evidence>
<feature type="compositionally biased region" description="Basic residues" evidence="1">
    <location>
        <begin position="49"/>
        <end position="65"/>
    </location>
</feature>
<accession>A0A834XBX0</accession>
<proteinExistence type="predicted"/>
<dbReference type="AlphaFoldDB" id="A0A834XBX0"/>